<organism evidence="9 10">
    <name type="scientific">Schleiferia thermophila</name>
    <dbReference type="NCBI Taxonomy" id="884107"/>
    <lineage>
        <taxon>Bacteria</taxon>
        <taxon>Pseudomonadati</taxon>
        <taxon>Bacteroidota</taxon>
        <taxon>Flavobacteriia</taxon>
        <taxon>Flavobacteriales</taxon>
        <taxon>Schleiferiaceae</taxon>
        <taxon>Schleiferia</taxon>
    </lineage>
</organism>
<dbReference type="PANTHER" id="PTHR23282">
    <property type="entry name" value="APICAL ENDOSOMAL GLYCOPROTEIN PRECURSOR"/>
    <property type="match status" value="1"/>
</dbReference>
<dbReference type="SUPFAM" id="SSF49785">
    <property type="entry name" value="Galactose-binding domain-like"/>
    <property type="match status" value="1"/>
</dbReference>
<dbReference type="PROSITE" id="PS51892">
    <property type="entry name" value="SUBTILASE"/>
    <property type="match status" value="1"/>
</dbReference>
<dbReference type="EMBL" id="QPJS01000001">
    <property type="protein sequence ID" value="RCX05345.1"/>
    <property type="molecule type" value="Genomic_DNA"/>
</dbReference>
<feature type="active site" description="Charge relay system" evidence="5">
    <location>
        <position position="267"/>
    </location>
</feature>
<dbReference type="SUPFAM" id="SSF49299">
    <property type="entry name" value="PKD domain"/>
    <property type="match status" value="3"/>
</dbReference>
<dbReference type="RefSeq" id="WP_170125680.1">
    <property type="nucleotide sequence ID" value="NZ_BHZF01000001.1"/>
</dbReference>
<dbReference type="Proteomes" id="UP000253517">
    <property type="component" value="Unassembled WGS sequence"/>
</dbReference>
<dbReference type="Pfam" id="PF18962">
    <property type="entry name" value="Por_Secre_tail"/>
    <property type="match status" value="1"/>
</dbReference>
<evidence type="ECO:0000313" key="9">
    <source>
        <dbReference type="EMBL" id="RCX05345.1"/>
    </source>
</evidence>
<dbReference type="InterPro" id="IPR013783">
    <property type="entry name" value="Ig-like_fold"/>
</dbReference>
<evidence type="ECO:0000256" key="6">
    <source>
        <dbReference type="SAM" id="SignalP"/>
    </source>
</evidence>
<keyword evidence="10" id="KW-1185">Reference proteome</keyword>
<dbReference type="Gene3D" id="2.60.120.200">
    <property type="match status" value="1"/>
</dbReference>
<dbReference type="SUPFAM" id="SSF49265">
    <property type="entry name" value="Fibronectin type III"/>
    <property type="match status" value="1"/>
</dbReference>
<name>A0A369A875_9FLAO</name>
<comment type="caution">
    <text evidence="9">The sequence shown here is derived from an EMBL/GenBank/DDBJ whole genome shotgun (WGS) entry which is preliminary data.</text>
</comment>
<dbReference type="CDD" id="cd04842">
    <property type="entry name" value="Peptidases_S8_Kp43_protease"/>
    <property type="match status" value="1"/>
</dbReference>
<evidence type="ECO:0000256" key="5">
    <source>
        <dbReference type="PROSITE-ProRule" id="PRU01240"/>
    </source>
</evidence>
<gene>
    <name evidence="9" type="ORF">DES35_101630</name>
</gene>
<dbReference type="InterPro" id="IPR051560">
    <property type="entry name" value="MAM_domain-containing"/>
</dbReference>
<feature type="domain" description="PKD" evidence="8">
    <location>
        <begin position="1458"/>
        <end position="1534"/>
    </location>
</feature>
<dbReference type="InterPro" id="IPR036852">
    <property type="entry name" value="Peptidase_S8/S53_dom_sf"/>
</dbReference>
<reference evidence="9 10" key="1">
    <citation type="submission" date="2018-07" db="EMBL/GenBank/DDBJ databases">
        <title>Genomic Encyclopedia of Type Strains, Phase IV (KMG-IV): sequencing the most valuable type-strain genomes for metagenomic binning, comparative biology and taxonomic classification.</title>
        <authorList>
            <person name="Goeker M."/>
        </authorList>
    </citation>
    <scope>NUCLEOTIDE SEQUENCE [LARGE SCALE GENOMIC DNA]</scope>
    <source>
        <strain evidence="9 10">DSM 21410</strain>
    </source>
</reference>
<keyword evidence="3 5" id="KW-0378">Hydrolase</keyword>
<dbReference type="SMART" id="SM00089">
    <property type="entry name" value="PKD"/>
    <property type="match status" value="3"/>
</dbReference>
<dbReference type="SMART" id="SM00137">
    <property type="entry name" value="MAM"/>
    <property type="match status" value="1"/>
</dbReference>
<evidence type="ECO:0000313" key="10">
    <source>
        <dbReference type="Proteomes" id="UP000253517"/>
    </source>
</evidence>
<dbReference type="CDD" id="cd06263">
    <property type="entry name" value="MAM"/>
    <property type="match status" value="1"/>
</dbReference>
<protein>
    <submittedName>
        <fullName evidence="9">Putative secreted protein (Por secretion system target)</fullName>
    </submittedName>
</protein>
<dbReference type="CDD" id="cd00146">
    <property type="entry name" value="PKD"/>
    <property type="match status" value="2"/>
</dbReference>
<dbReference type="InterPro" id="IPR034058">
    <property type="entry name" value="TagA/B/C/D_pept_dom"/>
</dbReference>
<feature type="domain" description="MAM" evidence="7">
    <location>
        <begin position="947"/>
        <end position="1124"/>
    </location>
</feature>
<evidence type="ECO:0000256" key="4">
    <source>
        <dbReference type="ARBA" id="ARBA00022825"/>
    </source>
</evidence>
<evidence type="ECO:0000259" key="7">
    <source>
        <dbReference type="PROSITE" id="PS50060"/>
    </source>
</evidence>
<dbReference type="InterPro" id="IPR000998">
    <property type="entry name" value="MAM_dom"/>
</dbReference>
<dbReference type="InterPro" id="IPR015500">
    <property type="entry name" value="Peptidase_S8_subtilisin-rel"/>
</dbReference>
<feature type="signal peptide" evidence="6">
    <location>
        <begin position="1"/>
        <end position="20"/>
    </location>
</feature>
<evidence type="ECO:0000256" key="1">
    <source>
        <dbReference type="ARBA" id="ARBA00022670"/>
    </source>
</evidence>
<feature type="domain" description="PKD" evidence="8">
    <location>
        <begin position="1127"/>
        <end position="1200"/>
    </location>
</feature>
<dbReference type="GO" id="GO:0016020">
    <property type="term" value="C:membrane"/>
    <property type="evidence" value="ECO:0007669"/>
    <property type="project" value="InterPro"/>
</dbReference>
<dbReference type="GO" id="GO:0004252">
    <property type="term" value="F:serine-type endopeptidase activity"/>
    <property type="evidence" value="ECO:0007669"/>
    <property type="project" value="UniProtKB-UniRule"/>
</dbReference>
<dbReference type="InterPro" id="IPR035986">
    <property type="entry name" value="PKD_dom_sf"/>
</dbReference>
<dbReference type="GO" id="GO:0005975">
    <property type="term" value="P:carbohydrate metabolic process"/>
    <property type="evidence" value="ECO:0007669"/>
    <property type="project" value="UniProtKB-ARBA"/>
</dbReference>
<dbReference type="PROSITE" id="PS50093">
    <property type="entry name" value="PKD"/>
    <property type="match status" value="3"/>
</dbReference>
<comment type="similarity">
    <text evidence="5">Belongs to the peptidase S8 family.</text>
</comment>
<accession>A0A369A875</accession>
<dbReference type="Pfam" id="PF00082">
    <property type="entry name" value="Peptidase_S8"/>
    <property type="match status" value="1"/>
</dbReference>
<evidence type="ECO:0000256" key="2">
    <source>
        <dbReference type="ARBA" id="ARBA00022729"/>
    </source>
</evidence>
<dbReference type="InterPro" id="IPR026444">
    <property type="entry name" value="Secre_tail"/>
</dbReference>
<dbReference type="Gene3D" id="3.40.50.200">
    <property type="entry name" value="Peptidase S8/S53 domain"/>
    <property type="match status" value="1"/>
</dbReference>
<feature type="chain" id="PRO_5016621998" evidence="6">
    <location>
        <begin position="21"/>
        <end position="1624"/>
    </location>
</feature>
<dbReference type="Gene3D" id="2.60.40.10">
    <property type="entry name" value="Immunoglobulins"/>
    <property type="match status" value="3"/>
</dbReference>
<sequence length="1624" mass="176292">MNKSLLFSGILMLMMTGVQAQRGFIELTHGKFEYENNQNKTQIWSEKPDELVNGKFYRLVIFSQIPDQKAIDEIKSLGINFLEYVPRNAYIISVKSGSRIQKLFQYGAVVITPVPYELKVSREVYFNEFPTYTFVTDKLIESVIVPFRDLPVGLFEAMISEKVHRIIRVNQQNQLIEAIISTEDIPALAALPGVMFIQQAEPPGEPENKFARENHRVQNVNHGRLIPSGYTGEGVVVGIGDDGAIGPHADYKGRLQQPFATASTGNHGDHVAGTVFGAGNVNPQGMGMAPGAEVFYRTYPGNLQNIITDYNQHNVRITNSSYSDGCNTGYTNNARNMDIQTRQLPGLIHVFSAGNNGTQNCNFITGWGNITGGHKQAKNVIAVGNINALDSINSSSSRGPARDGRIKPEVVANGTQVFSTIDPHTYASFTGTSMASPGTAGTLATIYHAYKTLYNQEPNSALIKAHLMNTADDLGNRGPDFRYGFGRINARRAIQAIENNWNFTDSISQNQTRTFTIEVPANVAQLKIMLYYHDREAVANAATTLVNDLDMVVSQGSTTYLPLILNPAPNVAALTSAAVPGVDSINNVEQIVIDTPSQGLYTITITGKSVPFPAQQFYVVYDIINPVPVLANPNGPEISWEPGSQQIIRWEAPASTQNFQLHYSLDSGTTWVPINTNIPPATRRIQWTVPSNLFGHLWIRLTRGSQQVVSTHPVHVIGTPQNITINKACPDTVTLTWDAVANAQGYYITRLGQKYMEIYDTVVGQTTTIAHLTGLSFTNEEWLSVMAYGPNGLTGNRGVAALKNPGLFNCTVNKDLAITDIFNLPNGYIPSCIVSDSLQPVVQISNLANDFFTSAVVSLMINNSTVLTDTLTSGLPGPGTSILHTFSSKILMPNSPVVTFKAIVKGAGDQNSINDTLELISGVYTVGALSIPNTTHFDTDSLCSDQADCELTICDVNIWKNLTNTLQDQIDWRVHSGSTPTANTGPTGDVSLNGAGQYIYLEATSCANQTAILSSPCFSITNLTLPELSFWYHMFGAAMGSLEVQILDSLRWTTIWQRSGNQGNSWLNARINLTPYLGRQIAIRFIGITGGNTSDIALDFIEIRQNTLPPTPDFTPSAAVTCPQTPVTLIDQSTGTPTQWQWSITPPTFTLVGNSTLNDQNPVVAFTQLGTYTVTLIASNANGSDSITKSNIIQVTAGQNLPFNQNFQPQIFPPAGWSLENPDNGITWNRQAGTPHSTGNASARMTFFNYTVIGEEDYLILPLISLISTSQPALLFDVAYAQFPNFSDTLEVEGSASCTAPAFTTLYKKGGTQLATVSPQTTQFTPTAAQWRTDTVLLTQFAGNPVRLRFKTINGYGNNLYITNVRIIDLGQQPPVASFTIQTPATSHICKGDTVIFSDNSQNNPTSLSWNFGIGAFPGSATGPGPHTVVYNISGPKTITLTATNSAGTSTATQNLTIFTEPIAGTNLSTTYDTLLYTANITGSYDSLLWSFGDGNTSKLLSGTHTYTTGGTYNVTLTVFHSCGTLTTTSQVTVSGLETSEFTNRGFDIFPNPNSGEFTLKMHGSLVASHLKITDITGRIVYTQSLEARQHIHLSLNHLSAGSYMISIADENGSKITKTLIINK</sequence>
<dbReference type="GO" id="GO:0006508">
    <property type="term" value="P:proteolysis"/>
    <property type="evidence" value="ECO:0007669"/>
    <property type="project" value="UniProtKB-KW"/>
</dbReference>
<dbReference type="PRINTS" id="PR00723">
    <property type="entry name" value="SUBTILISIN"/>
</dbReference>
<feature type="domain" description="PKD" evidence="8">
    <location>
        <begin position="1394"/>
        <end position="1458"/>
    </location>
</feature>
<dbReference type="InterPro" id="IPR013320">
    <property type="entry name" value="ConA-like_dom_sf"/>
</dbReference>
<dbReference type="PROSITE" id="PS00138">
    <property type="entry name" value="SUBTILASE_SER"/>
    <property type="match status" value="1"/>
</dbReference>
<keyword evidence="2 6" id="KW-0732">Signal</keyword>
<dbReference type="SUPFAM" id="SSF49899">
    <property type="entry name" value="Concanavalin A-like lectins/glucanases"/>
    <property type="match status" value="1"/>
</dbReference>
<dbReference type="InterPro" id="IPR000209">
    <property type="entry name" value="Peptidase_S8/S53_dom"/>
</dbReference>
<keyword evidence="4 5" id="KW-0720">Serine protease</keyword>
<dbReference type="NCBIfam" id="TIGR04183">
    <property type="entry name" value="Por_Secre_tail"/>
    <property type="match status" value="1"/>
</dbReference>
<dbReference type="InterPro" id="IPR036116">
    <property type="entry name" value="FN3_sf"/>
</dbReference>
<dbReference type="InterPro" id="IPR008979">
    <property type="entry name" value="Galactose-bd-like_sf"/>
</dbReference>
<evidence type="ECO:0000259" key="8">
    <source>
        <dbReference type="PROSITE" id="PS50093"/>
    </source>
</evidence>
<dbReference type="InterPro" id="IPR000601">
    <property type="entry name" value="PKD_dom"/>
</dbReference>
<dbReference type="Gene3D" id="2.60.120.380">
    <property type="match status" value="1"/>
</dbReference>
<dbReference type="InterPro" id="IPR023828">
    <property type="entry name" value="Peptidase_S8_Ser-AS"/>
</dbReference>
<dbReference type="Pfam" id="PF00629">
    <property type="entry name" value="MAM"/>
    <property type="match status" value="1"/>
</dbReference>
<feature type="active site" description="Charge relay system" evidence="5">
    <location>
        <position position="241"/>
    </location>
</feature>
<keyword evidence="1 5" id="KW-0645">Protease</keyword>
<dbReference type="InterPro" id="IPR022409">
    <property type="entry name" value="PKD/Chitinase_dom"/>
</dbReference>
<dbReference type="Pfam" id="PF18911">
    <property type="entry name" value="PKD_4"/>
    <property type="match status" value="2"/>
</dbReference>
<evidence type="ECO:0000256" key="3">
    <source>
        <dbReference type="ARBA" id="ARBA00022801"/>
    </source>
</evidence>
<dbReference type="PROSITE" id="PS50060">
    <property type="entry name" value="MAM_2"/>
    <property type="match status" value="1"/>
</dbReference>
<proteinExistence type="inferred from homology"/>
<dbReference type="GO" id="GO:0004553">
    <property type="term" value="F:hydrolase activity, hydrolyzing O-glycosyl compounds"/>
    <property type="evidence" value="ECO:0007669"/>
    <property type="project" value="UniProtKB-ARBA"/>
</dbReference>
<feature type="active site" description="Charge relay system" evidence="5">
    <location>
        <position position="433"/>
    </location>
</feature>
<dbReference type="PANTHER" id="PTHR23282:SF142">
    <property type="entry name" value="MAM DOMAIN-CONTAINING PROTEIN"/>
    <property type="match status" value="1"/>
</dbReference>
<dbReference type="SUPFAM" id="SSF52743">
    <property type="entry name" value="Subtilisin-like"/>
    <property type="match status" value="1"/>
</dbReference>